<dbReference type="SUPFAM" id="SSF50370">
    <property type="entry name" value="Ricin B-like lectins"/>
    <property type="match status" value="1"/>
</dbReference>
<dbReference type="CDD" id="cd00161">
    <property type="entry name" value="beta-trefoil_Ricin-like"/>
    <property type="match status" value="1"/>
</dbReference>
<gene>
    <name evidence="3" type="ORF">CcaverHIS019_0705620</name>
</gene>
<reference evidence="3" key="1">
    <citation type="journal article" date="2023" name="BMC Genomics">
        <title>Chromosome-level genome assemblies of Cutaneotrichosporon spp. (Trichosporonales, Basidiomycota) reveal imbalanced evolution between nucleotide sequences and chromosome synteny.</title>
        <authorList>
            <person name="Kobayashi Y."/>
            <person name="Kayamori A."/>
            <person name="Aoki K."/>
            <person name="Shiwa Y."/>
            <person name="Matsutani M."/>
            <person name="Fujita N."/>
            <person name="Sugita T."/>
            <person name="Iwasaki W."/>
            <person name="Tanaka N."/>
            <person name="Takashima M."/>
        </authorList>
    </citation>
    <scope>NUCLEOTIDE SEQUENCE</scope>
    <source>
        <strain evidence="3">HIS019</strain>
    </source>
</reference>
<dbReference type="Gene3D" id="2.80.10.50">
    <property type="match status" value="1"/>
</dbReference>
<dbReference type="RefSeq" id="XP_060460246.1">
    <property type="nucleotide sequence ID" value="XM_060604008.1"/>
</dbReference>
<evidence type="ECO:0000259" key="2">
    <source>
        <dbReference type="Pfam" id="PF00652"/>
    </source>
</evidence>
<dbReference type="PROSITE" id="PS50231">
    <property type="entry name" value="RICIN_B_LECTIN"/>
    <property type="match status" value="1"/>
</dbReference>
<dbReference type="GeneID" id="85498851"/>
<dbReference type="InterPro" id="IPR000772">
    <property type="entry name" value="Ricin_B_lectin"/>
</dbReference>
<name>A0AA48QZ22_9TREE</name>
<feature type="signal peptide" evidence="1">
    <location>
        <begin position="1"/>
        <end position="16"/>
    </location>
</feature>
<feature type="domain" description="Ricin B lectin" evidence="2">
    <location>
        <begin position="81"/>
        <end position="154"/>
    </location>
</feature>
<evidence type="ECO:0000313" key="3">
    <source>
        <dbReference type="EMBL" id="BEI94981.1"/>
    </source>
</evidence>
<keyword evidence="1" id="KW-0732">Signal</keyword>
<dbReference type="Pfam" id="PF00652">
    <property type="entry name" value="Ricin_B_lectin"/>
    <property type="match status" value="1"/>
</dbReference>
<dbReference type="Proteomes" id="UP001233271">
    <property type="component" value="Chromosome 7b"/>
</dbReference>
<dbReference type="KEGG" id="ccac:CcaHIS019_0705620"/>
<evidence type="ECO:0000313" key="4">
    <source>
        <dbReference type="Proteomes" id="UP001233271"/>
    </source>
</evidence>
<evidence type="ECO:0000256" key="1">
    <source>
        <dbReference type="SAM" id="SignalP"/>
    </source>
</evidence>
<keyword evidence="4" id="KW-1185">Reference proteome</keyword>
<feature type="chain" id="PRO_5041207337" description="Ricin B lectin domain-containing protein" evidence="1">
    <location>
        <begin position="17"/>
        <end position="155"/>
    </location>
</feature>
<dbReference type="InterPro" id="IPR035992">
    <property type="entry name" value="Ricin_B-like_lectins"/>
</dbReference>
<accession>A0AA48QZ22</accession>
<proteinExistence type="predicted"/>
<organism evidence="3 4">
    <name type="scientific">Cutaneotrichosporon cavernicola</name>
    <dbReference type="NCBI Taxonomy" id="279322"/>
    <lineage>
        <taxon>Eukaryota</taxon>
        <taxon>Fungi</taxon>
        <taxon>Dikarya</taxon>
        <taxon>Basidiomycota</taxon>
        <taxon>Agaricomycotina</taxon>
        <taxon>Tremellomycetes</taxon>
        <taxon>Trichosporonales</taxon>
        <taxon>Trichosporonaceae</taxon>
        <taxon>Cutaneotrichosporon</taxon>
    </lineage>
</organism>
<protein>
    <recommendedName>
        <fullName evidence="2">Ricin B lectin domain-containing protein</fullName>
    </recommendedName>
</protein>
<sequence>MLTPLSLALLIPLSLAAIPDTIVPRPATVLWRHGTDRRTLMACAGGGPGGTRNGDQIQIGTNYFRYCNPGWNVEGNINQGPLRCMDSTLYPGNGVKPHMWQCYDGAWQQQWRYHPDGTIRLDGHNLCLDVTDGDATKPVQMWECVPGNTNQQWDV</sequence>
<dbReference type="AlphaFoldDB" id="A0AA48QZ22"/>
<dbReference type="EMBL" id="AP028219">
    <property type="protein sequence ID" value="BEI94981.1"/>
    <property type="molecule type" value="Genomic_DNA"/>
</dbReference>